<feature type="domain" description="Pyruvate flavodoxin/ferredoxin oxidoreductase pyrimidine binding" evidence="3">
    <location>
        <begin position="200"/>
        <end position="436"/>
    </location>
</feature>
<dbReference type="Pfam" id="PF01855">
    <property type="entry name" value="POR_N"/>
    <property type="match status" value="1"/>
</dbReference>
<dbReference type="Proteomes" id="UP001154240">
    <property type="component" value="Unassembled WGS sequence"/>
</dbReference>
<dbReference type="SUPFAM" id="SSF52922">
    <property type="entry name" value="TK C-terminal domain-like"/>
    <property type="match status" value="1"/>
</dbReference>
<dbReference type="InterPro" id="IPR002869">
    <property type="entry name" value="Pyrv_flavodox_OxRed_cen"/>
</dbReference>
<keyword evidence="1" id="KW-0560">Oxidoreductase</keyword>
<protein>
    <submittedName>
        <fullName evidence="4">2-oxoacid:acceptor oxidoreductase subunit alpha</fullName>
    </submittedName>
</protein>
<dbReference type="InterPro" id="IPR050722">
    <property type="entry name" value="Pyruvate:ferred/Flavod_OxRd"/>
</dbReference>
<evidence type="ECO:0000313" key="5">
    <source>
        <dbReference type="Proteomes" id="UP001154240"/>
    </source>
</evidence>
<dbReference type="Gene3D" id="3.40.50.920">
    <property type="match status" value="1"/>
</dbReference>
<dbReference type="GO" id="GO:0006979">
    <property type="term" value="P:response to oxidative stress"/>
    <property type="evidence" value="ECO:0007669"/>
    <property type="project" value="TreeGrafter"/>
</dbReference>
<dbReference type="Gene3D" id="3.40.920.10">
    <property type="entry name" value="Pyruvate-ferredoxin oxidoreductase, PFOR, domain III"/>
    <property type="match status" value="1"/>
</dbReference>
<reference evidence="4" key="1">
    <citation type="journal article" date="2022" name="bioRxiv">
        <title>Thiovibrio frasassiensisgen. nov., sp. nov., an autotrophic, elemental sulfur disproportionating bacterium isolated from sulfidic karst sediment, and proposal of Thiovibrionaceae fam. nov.</title>
        <authorList>
            <person name="Aronson H."/>
            <person name="Thomas C."/>
            <person name="Bhattacharyya M."/>
            <person name="Eckstein S."/>
            <person name="Jensen S."/>
            <person name="Barco R."/>
            <person name="Macalady J."/>
            <person name="Amend J."/>
        </authorList>
    </citation>
    <scope>NUCLEOTIDE SEQUENCE</scope>
    <source>
        <strain evidence="4">RS19-109</strain>
    </source>
</reference>
<sequence length="568" mass="60243">MPPDIHLLIGGEAGQGLVTIGQLLSKALVRAGYEVFVSQSYHSRIRGGHNTFSIRLGAGPFFAPRESIDILVALNAETVDIHRGQLNGQALLIADASFAPNLPGTISVPFVELGPEHLWNTAALGLLGKILELPFDALYQAVEAALGKKHPETLVENKGVLEKSWEWAAAHVSGHGFILTGGALAADRLLLNGNQAIALGALAGGLKFCAFYPMTPATSIVLELIVHAETMGCVFEQAEDEIGAINMAIGASFAGAPSMVATSGGGFALMAEGVSLAAMTETPVLIAVAQRPGPATGMPTRTEQGDLEFVLHAGHGEFPRAIFAPGSIESCFHLTQKALAVAERSQSPVFLLTDQFLADSARPVVLFDTAASSPVVAGIEPGDMPIPYQRYRLTENGLSPRLLPGLSTHLVVADSDEHDEDGHISEDHGVRIAMMEKRLRKIELLKQEVVAPTLAGEKGTDILFVNWGSSQGPVLEAAASLRGQGKSVASLHFSQVWPLVPPQFLDILQAAGEVVCVEGNATGQFARLIQREAGFVMNRRIARYDGLPFTARYILDSLETTVSLEAGI</sequence>
<comment type="caution">
    <text evidence="4">The sequence shown here is derived from an EMBL/GenBank/DDBJ whole genome shotgun (WGS) entry which is preliminary data.</text>
</comment>
<dbReference type="Gene3D" id="3.40.50.970">
    <property type="match status" value="1"/>
</dbReference>
<dbReference type="CDD" id="cd07034">
    <property type="entry name" value="TPP_PYR_PFOR_IOR-alpha_like"/>
    <property type="match status" value="1"/>
</dbReference>
<dbReference type="PANTHER" id="PTHR32154:SF20">
    <property type="entry name" value="2-OXOGLUTARATE OXIDOREDUCTASE SUBUNIT KORA"/>
    <property type="match status" value="1"/>
</dbReference>
<dbReference type="PANTHER" id="PTHR32154">
    <property type="entry name" value="PYRUVATE-FLAVODOXIN OXIDOREDUCTASE-RELATED"/>
    <property type="match status" value="1"/>
</dbReference>
<dbReference type="SUPFAM" id="SSF53323">
    <property type="entry name" value="Pyruvate-ferredoxin oxidoreductase, PFOR, domain III"/>
    <property type="match status" value="1"/>
</dbReference>
<evidence type="ECO:0000259" key="2">
    <source>
        <dbReference type="Pfam" id="PF01558"/>
    </source>
</evidence>
<dbReference type="SUPFAM" id="SSF52518">
    <property type="entry name" value="Thiamin diphosphate-binding fold (THDP-binding)"/>
    <property type="match status" value="1"/>
</dbReference>
<dbReference type="InterPro" id="IPR019752">
    <property type="entry name" value="Pyrv/ketoisovalerate_OxRed_cat"/>
</dbReference>
<name>A0A9X4RMB2_9BACT</name>
<dbReference type="AlphaFoldDB" id="A0A9X4RMB2"/>
<reference evidence="4" key="2">
    <citation type="submission" date="2022-10" db="EMBL/GenBank/DDBJ databases">
        <authorList>
            <person name="Aronson H.S."/>
        </authorList>
    </citation>
    <scope>NUCLEOTIDE SEQUENCE</scope>
    <source>
        <strain evidence="4">RS19-109</strain>
    </source>
</reference>
<dbReference type="Pfam" id="PF01558">
    <property type="entry name" value="POR"/>
    <property type="match status" value="1"/>
</dbReference>
<accession>A0A9X4RMB2</accession>
<dbReference type="GO" id="GO:0016903">
    <property type="term" value="F:oxidoreductase activity, acting on the aldehyde or oxo group of donors"/>
    <property type="evidence" value="ECO:0007669"/>
    <property type="project" value="InterPro"/>
</dbReference>
<organism evidence="4 5">
    <name type="scientific">Thiovibrio frasassiensis</name>
    <dbReference type="NCBI Taxonomy" id="2984131"/>
    <lineage>
        <taxon>Bacteria</taxon>
        <taxon>Pseudomonadati</taxon>
        <taxon>Thermodesulfobacteriota</taxon>
        <taxon>Desulfobulbia</taxon>
        <taxon>Desulfobulbales</taxon>
        <taxon>Thiovibrionaceae</taxon>
        <taxon>Thiovibrio</taxon>
    </lineage>
</organism>
<dbReference type="InterPro" id="IPR022367">
    <property type="entry name" value="2-oxoacid/accept_OxRdtase_asu"/>
</dbReference>
<dbReference type="InterPro" id="IPR009014">
    <property type="entry name" value="Transketo_C/PFOR_II"/>
</dbReference>
<dbReference type="FunFam" id="3.40.50.970:FF:000022">
    <property type="entry name" value="2-oxoglutarate ferredoxin oxidoreductase alpha subunit"/>
    <property type="match status" value="1"/>
</dbReference>
<proteinExistence type="predicted"/>
<evidence type="ECO:0000256" key="1">
    <source>
        <dbReference type="ARBA" id="ARBA00023002"/>
    </source>
</evidence>
<evidence type="ECO:0000313" key="4">
    <source>
        <dbReference type="EMBL" id="MDG4476003.1"/>
    </source>
</evidence>
<feature type="domain" description="Pyruvate/ketoisovalerate oxidoreductase catalytic" evidence="2">
    <location>
        <begin position="13"/>
        <end position="163"/>
    </location>
</feature>
<keyword evidence="5" id="KW-1185">Reference proteome</keyword>
<dbReference type="NCBIfam" id="TIGR03710">
    <property type="entry name" value="OAFO_sf"/>
    <property type="match status" value="1"/>
</dbReference>
<dbReference type="RefSeq" id="WP_307632973.1">
    <property type="nucleotide sequence ID" value="NZ_JAPHEH010000001.1"/>
</dbReference>
<dbReference type="InterPro" id="IPR002880">
    <property type="entry name" value="Pyrv_Fd/Flavodoxin_OxRdtase_N"/>
</dbReference>
<dbReference type="EMBL" id="JAPHEH010000001">
    <property type="protein sequence ID" value="MDG4476003.1"/>
    <property type="molecule type" value="Genomic_DNA"/>
</dbReference>
<gene>
    <name evidence="4" type="ORF">OLX77_07510</name>
</gene>
<dbReference type="InterPro" id="IPR029061">
    <property type="entry name" value="THDP-binding"/>
</dbReference>
<evidence type="ECO:0000259" key="3">
    <source>
        <dbReference type="Pfam" id="PF01855"/>
    </source>
</evidence>